<dbReference type="InterPro" id="IPR050707">
    <property type="entry name" value="HTH_MetabolicPath_Reg"/>
</dbReference>
<evidence type="ECO:0000256" key="4">
    <source>
        <dbReference type="ARBA" id="ARBA00058938"/>
    </source>
</evidence>
<dbReference type="InterPro" id="IPR014757">
    <property type="entry name" value="Tscrpt_reg_IclR_C"/>
</dbReference>
<dbReference type="Pfam" id="PF01614">
    <property type="entry name" value="IclR_C"/>
    <property type="match status" value="1"/>
</dbReference>
<dbReference type="SUPFAM" id="SSF46785">
    <property type="entry name" value="Winged helix' DNA-binding domain"/>
    <property type="match status" value="1"/>
</dbReference>
<dbReference type="EMBL" id="AP025628">
    <property type="protein sequence ID" value="BDG60128.1"/>
    <property type="molecule type" value="Genomic_DNA"/>
</dbReference>
<dbReference type="KEGG" id="cmic:caldi_12180"/>
<evidence type="ECO:0000256" key="2">
    <source>
        <dbReference type="ARBA" id="ARBA00023125"/>
    </source>
</evidence>
<feature type="domain" description="HTH iclR-type" evidence="6">
    <location>
        <begin position="4"/>
        <end position="64"/>
    </location>
</feature>
<dbReference type="InterPro" id="IPR029016">
    <property type="entry name" value="GAF-like_dom_sf"/>
</dbReference>
<keyword evidence="2" id="KW-0238">DNA-binding</keyword>
<dbReference type="PANTHER" id="PTHR30136:SF24">
    <property type="entry name" value="HTH-TYPE TRANSCRIPTIONAL REPRESSOR ALLR"/>
    <property type="match status" value="1"/>
</dbReference>
<evidence type="ECO:0000259" key="6">
    <source>
        <dbReference type="PROSITE" id="PS51077"/>
    </source>
</evidence>
<evidence type="ECO:0000256" key="5">
    <source>
        <dbReference type="ARBA" id="ARBA00070406"/>
    </source>
</evidence>
<dbReference type="Gene3D" id="3.30.450.40">
    <property type="match status" value="1"/>
</dbReference>
<dbReference type="PROSITE" id="PS51077">
    <property type="entry name" value="HTH_ICLR"/>
    <property type="match status" value="1"/>
</dbReference>
<evidence type="ECO:0000313" key="8">
    <source>
        <dbReference type="EMBL" id="BDG60128.1"/>
    </source>
</evidence>
<dbReference type="InterPro" id="IPR036390">
    <property type="entry name" value="WH_DNA-bd_sf"/>
</dbReference>
<dbReference type="SUPFAM" id="SSF55781">
    <property type="entry name" value="GAF domain-like"/>
    <property type="match status" value="1"/>
</dbReference>
<protein>
    <recommendedName>
        <fullName evidence="5">Glycerol operon regulatory protein</fullName>
    </recommendedName>
</protein>
<comment type="function">
    <text evidence="4">May be an activator protein for the gylABX operon.</text>
</comment>
<dbReference type="Pfam" id="PF09339">
    <property type="entry name" value="HTH_IclR"/>
    <property type="match status" value="1"/>
</dbReference>
<evidence type="ECO:0000256" key="1">
    <source>
        <dbReference type="ARBA" id="ARBA00023015"/>
    </source>
</evidence>
<proteinExistence type="predicted"/>
<dbReference type="Gene3D" id="1.10.10.10">
    <property type="entry name" value="Winged helix-like DNA-binding domain superfamily/Winged helix DNA-binding domain"/>
    <property type="match status" value="1"/>
</dbReference>
<feature type="domain" description="IclR-ED" evidence="7">
    <location>
        <begin position="65"/>
        <end position="250"/>
    </location>
</feature>
<keyword evidence="1" id="KW-0805">Transcription regulation</keyword>
<dbReference type="RefSeq" id="WP_264844193.1">
    <property type="nucleotide sequence ID" value="NZ_AP025628.1"/>
</dbReference>
<dbReference type="PANTHER" id="PTHR30136">
    <property type="entry name" value="HELIX-TURN-HELIX TRANSCRIPTIONAL REGULATOR, ICLR FAMILY"/>
    <property type="match status" value="1"/>
</dbReference>
<dbReference type="GO" id="GO:0003677">
    <property type="term" value="F:DNA binding"/>
    <property type="evidence" value="ECO:0007669"/>
    <property type="project" value="UniProtKB-KW"/>
</dbReference>
<evidence type="ECO:0000313" key="9">
    <source>
        <dbReference type="Proteomes" id="UP001163687"/>
    </source>
</evidence>
<dbReference type="GO" id="GO:0045892">
    <property type="term" value="P:negative regulation of DNA-templated transcription"/>
    <property type="evidence" value="ECO:0007669"/>
    <property type="project" value="TreeGrafter"/>
</dbReference>
<keyword evidence="3" id="KW-0804">Transcription</keyword>
<dbReference type="InterPro" id="IPR036388">
    <property type="entry name" value="WH-like_DNA-bd_sf"/>
</dbReference>
<dbReference type="AlphaFoldDB" id="A0AA35CKK2"/>
<sequence length="252" mass="27804">MPHVPALVRALDILELVAREEAISLSEVSRKLNLPRSTAHALLTTLGARGYLHRRADGKFQLGLALVGLARRVIVDVDVRDVARPVMEQLVHTVRETVHLAVLDPEDFEVVYIEKIESPMPIVLASWVGKKNPAYCTAVGKSLLAWLPEPELQRFLDRGGWQQFTPNTRATREALESELRNVRAMGYSLDREEHHLGVRCVGAPIFDRAGRAVAALSVAGPAGRMPDDRIPELAQQVRAASQLISRLLGGKV</sequence>
<dbReference type="Proteomes" id="UP001163687">
    <property type="component" value="Chromosome"/>
</dbReference>
<accession>A0AA35CKK2</accession>
<dbReference type="InterPro" id="IPR005471">
    <property type="entry name" value="Tscrpt_reg_IclR_N"/>
</dbReference>
<dbReference type="SMART" id="SM00346">
    <property type="entry name" value="HTH_ICLR"/>
    <property type="match status" value="1"/>
</dbReference>
<name>A0AA35CKK2_9FIRM</name>
<evidence type="ECO:0000259" key="7">
    <source>
        <dbReference type="PROSITE" id="PS51078"/>
    </source>
</evidence>
<reference evidence="8" key="1">
    <citation type="submission" date="2022-03" db="EMBL/GenBank/DDBJ databases">
        <title>Complete genome sequence of Caldinitratiruptor microaerophilus.</title>
        <authorList>
            <person name="Mukaiyama R."/>
            <person name="Nishiyama T."/>
            <person name="Ueda K."/>
        </authorList>
    </citation>
    <scope>NUCLEOTIDE SEQUENCE</scope>
    <source>
        <strain evidence="8">JCM 16183</strain>
    </source>
</reference>
<dbReference type="GO" id="GO:0003700">
    <property type="term" value="F:DNA-binding transcription factor activity"/>
    <property type="evidence" value="ECO:0007669"/>
    <property type="project" value="TreeGrafter"/>
</dbReference>
<organism evidence="8 9">
    <name type="scientific">Caldinitratiruptor microaerophilus</name>
    <dbReference type="NCBI Taxonomy" id="671077"/>
    <lineage>
        <taxon>Bacteria</taxon>
        <taxon>Bacillati</taxon>
        <taxon>Bacillota</taxon>
        <taxon>Clostridia</taxon>
        <taxon>Eubacteriales</taxon>
        <taxon>Symbiobacteriaceae</taxon>
        <taxon>Caldinitratiruptor</taxon>
    </lineage>
</organism>
<keyword evidence="9" id="KW-1185">Reference proteome</keyword>
<gene>
    <name evidence="8" type="ORF">caldi_12180</name>
</gene>
<dbReference type="FunFam" id="1.10.10.10:FF:000056">
    <property type="entry name" value="IclR family transcriptional regulator"/>
    <property type="match status" value="1"/>
</dbReference>
<evidence type="ECO:0000256" key="3">
    <source>
        <dbReference type="ARBA" id="ARBA00023163"/>
    </source>
</evidence>
<dbReference type="PROSITE" id="PS51078">
    <property type="entry name" value="ICLR_ED"/>
    <property type="match status" value="1"/>
</dbReference>